<evidence type="ECO:0000256" key="4">
    <source>
        <dbReference type="ARBA" id="ARBA00023139"/>
    </source>
</evidence>
<keyword evidence="2 6" id="KW-0732">Signal</keyword>
<keyword evidence="1" id="KW-1003">Cell membrane</keyword>
<dbReference type="PANTHER" id="PTHR43649:SF33">
    <property type="entry name" value="POLYGALACTURONAN_RHAMNOGALACTURONAN-BINDING PROTEIN YTCQ"/>
    <property type="match status" value="1"/>
</dbReference>
<dbReference type="Proteomes" id="UP000029082">
    <property type="component" value="Unassembled WGS sequence"/>
</dbReference>
<keyword evidence="8" id="KW-1185">Reference proteome</keyword>
<dbReference type="SUPFAM" id="SSF53850">
    <property type="entry name" value="Periplasmic binding protein-like II"/>
    <property type="match status" value="1"/>
</dbReference>
<keyword evidence="5" id="KW-0449">Lipoprotein</keyword>
<feature type="chain" id="PRO_5038893451" evidence="6">
    <location>
        <begin position="24"/>
        <end position="540"/>
    </location>
</feature>
<evidence type="ECO:0000256" key="5">
    <source>
        <dbReference type="ARBA" id="ARBA00023288"/>
    </source>
</evidence>
<keyword evidence="4" id="KW-0564">Palmitate</keyword>
<comment type="caution">
    <text evidence="7">The sequence shown here is derived from an EMBL/GenBank/DDBJ whole genome shotgun (WGS) entry which is preliminary data.</text>
</comment>
<sequence>MVHRSAWKALLALAMTAGLLASAGACGSNGGEATTDANGKPIVKIMITRWSTDIPMKDMAWTKDIEAACDCTVQWEDLADSAWGQQKSAKLAAGELADASIFAFDPGDALRYDYFENLTPHMKAMPNVKKFLDTNQSAKKMVANKDGSVFVLPSDRSKNYRVSTNHILINKKWMDKLGLSMPKTWDDLTNVLEAFKTRDPNGNGKADEIPFNMNRLDTGGFTLWNPFVFLNSTGITTSFAGTSPAAQGYYVKHGKVGSFLVAPEYRQVIDYLHSLMVKGLIPKDAMTRDDAAITAAKTGDGKTAKSGMIVGWSKTDFEKLKDEYVPMPVPKATASMSDSDVTWDYTQDLTELSNHAIAVSKNAKNKDALYKAINAMYSEKVSVQQYYGTIPKDVADNGNGKYRVSDTCYDNDPKTNCTAIADRFAGWIPDHANVENDQAAEALHEADVAYTQNLANVDPIKDVMPSYVRIDSEADQTTMSNNNTAILSYALGQTAKWIQNGVNDKDWQDYLKKLEDPSLGLNKNIGIWQKYYDEYTKDAK</sequence>
<dbReference type="RefSeq" id="WP_033513173.1">
    <property type="nucleotide sequence ID" value="NZ_JDUO01000011.1"/>
</dbReference>
<dbReference type="eggNOG" id="COG1653">
    <property type="taxonomic scope" value="Bacteria"/>
</dbReference>
<evidence type="ECO:0000256" key="1">
    <source>
        <dbReference type="ARBA" id="ARBA00022475"/>
    </source>
</evidence>
<dbReference type="STRING" id="1437603.GCA_000771525_00309"/>
<dbReference type="PROSITE" id="PS51257">
    <property type="entry name" value="PROKAR_LIPOPROTEIN"/>
    <property type="match status" value="1"/>
</dbReference>
<evidence type="ECO:0000313" key="8">
    <source>
        <dbReference type="Proteomes" id="UP000029082"/>
    </source>
</evidence>
<proteinExistence type="predicted"/>
<dbReference type="Gene3D" id="3.40.190.10">
    <property type="entry name" value="Periplasmic binding protein-like II"/>
    <property type="match status" value="2"/>
</dbReference>
<dbReference type="GeneID" id="93094866"/>
<dbReference type="InterPro" id="IPR006059">
    <property type="entry name" value="SBP"/>
</dbReference>
<accession>A0A087BUT5</accession>
<name>A0A087BUT5_9BIFI</name>
<evidence type="ECO:0000256" key="3">
    <source>
        <dbReference type="ARBA" id="ARBA00023136"/>
    </source>
</evidence>
<reference evidence="7 8" key="1">
    <citation type="submission" date="2014-03" db="EMBL/GenBank/DDBJ databases">
        <title>Genomics of Bifidobacteria.</title>
        <authorList>
            <person name="Ventura M."/>
            <person name="Milani C."/>
            <person name="Lugli G.A."/>
        </authorList>
    </citation>
    <scope>NUCLEOTIDE SEQUENCE [LARGE SCALE GENOMIC DNA]</scope>
    <source>
        <strain evidence="7 8">DSM 21395</strain>
    </source>
</reference>
<organism evidence="7 8">
    <name type="scientific">Bifidobacterium mongoliense DSM 21395</name>
    <dbReference type="NCBI Taxonomy" id="1437603"/>
    <lineage>
        <taxon>Bacteria</taxon>
        <taxon>Bacillati</taxon>
        <taxon>Actinomycetota</taxon>
        <taxon>Actinomycetes</taxon>
        <taxon>Bifidobacteriales</taxon>
        <taxon>Bifidobacteriaceae</taxon>
        <taxon>Bifidobacterium</taxon>
    </lineage>
</organism>
<evidence type="ECO:0000256" key="2">
    <source>
        <dbReference type="ARBA" id="ARBA00022729"/>
    </source>
</evidence>
<dbReference type="AlphaFoldDB" id="A0A087BUT5"/>
<evidence type="ECO:0000256" key="6">
    <source>
        <dbReference type="SAM" id="SignalP"/>
    </source>
</evidence>
<dbReference type="PANTHER" id="PTHR43649">
    <property type="entry name" value="ARABINOSE-BINDING PROTEIN-RELATED"/>
    <property type="match status" value="1"/>
</dbReference>
<feature type="signal peptide" evidence="6">
    <location>
        <begin position="1"/>
        <end position="23"/>
    </location>
</feature>
<dbReference type="OrthoDB" id="3225049at2"/>
<protein>
    <submittedName>
        <fullName evidence="7">Family 1 extracellular solute-binding protein</fullName>
    </submittedName>
</protein>
<evidence type="ECO:0000313" key="7">
    <source>
        <dbReference type="EMBL" id="KFI74785.1"/>
    </source>
</evidence>
<dbReference type="InterPro" id="IPR050490">
    <property type="entry name" value="Bact_solute-bd_prot1"/>
</dbReference>
<gene>
    <name evidence="7" type="ORF">BMON_1327</name>
</gene>
<keyword evidence="3" id="KW-0472">Membrane</keyword>
<dbReference type="EMBL" id="JGZE01000021">
    <property type="protein sequence ID" value="KFI74785.1"/>
    <property type="molecule type" value="Genomic_DNA"/>
</dbReference>
<dbReference type="Pfam" id="PF01547">
    <property type="entry name" value="SBP_bac_1"/>
    <property type="match status" value="1"/>
</dbReference>